<dbReference type="Gene3D" id="1.10.357.10">
    <property type="entry name" value="Tetracycline Repressor, domain 2"/>
    <property type="match status" value="1"/>
</dbReference>
<evidence type="ECO:0000256" key="2">
    <source>
        <dbReference type="ARBA" id="ARBA00023125"/>
    </source>
</evidence>
<comment type="caution">
    <text evidence="5">The sequence shown here is derived from an EMBL/GenBank/DDBJ whole genome shotgun (WGS) entry which is preliminary data.</text>
</comment>
<dbReference type="PANTHER" id="PTHR30055:SF234">
    <property type="entry name" value="HTH-TYPE TRANSCRIPTIONAL REGULATOR BETI"/>
    <property type="match status" value="1"/>
</dbReference>
<keyword evidence="6" id="KW-1185">Reference proteome</keyword>
<evidence type="ECO:0000259" key="4">
    <source>
        <dbReference type="Pfam" id="PF00440"/>
    </source>
</evidence>
<reference evidence="6" key="1">
    <citation type="journal article" date="2019" name="Int. J. Syst. Evol. Microbiol.">
        <title>The Global Catalogue of Microorganisms (GCM) 10K type strain sequencing project: providing services to taxonomists for standard genome sequencing and annotation.</title>
        <authorList>
            <consortium name="The Broad Institute Genomics Platform"/>
            <consortium name="The Broad Institute Genome Sequencing Center for Infectious Disease"/>
            <person name="Wu L."/>
            <person name="Ma J."/>
        </authorList>
    </citation>
    <scope>NUCLEOTIDE SEQUENCE [LARGE SCALE GENOMIC DNA]</scope>
    <source>
        <strain evidence="6">CGMCC 4.7237</strain>
    </source>
</reference>
<name>A0ABV8HKD9_9ACTN</name>
<dbReference type="RefSeq" id="WP_386429318.1">
    <property type="nucleotide sequence ID" value="NZ_JBHSBB010000010.1"/>
</dbReference>
<dbReference type="EMBL" id="JBHSBB010000010">
    <property type="protein sequence ID" value="MFC4032390.1"/>
    <property type="molecule type" value="Genomic_DNA"/>
</dbReference>
<dbReference type="PANTHER" id="PTHR30055">
    <property type="entry name" value="HTH-TYPE TRANSCRIPTIONAL REGULATOR RUTR"/>
    <property type="match status" value="1"/>
</dbReference>
<evidence type="ECO:0000313" key="5">
    <source>
        <dbReference type="EMBL" id="MFC4032390.1"/>
    </source>
</evidence>
<evidence type="ECO:0000313" key="6">
    <source>
        <dbReference type="Proteomes" id="UP001595765"/>
    </source>
</evidence>
<protein>
    <submittedName>
        <fullName evidence="5">TetR/AcrR family transcriptional regulator</fullName>
    </submittedName>
</protein>
<sequence>MESQSTAGRANQKLRTRTAIVRAAAELSRTGREVTMPEVARAALVSEATAYRYFPDLVSLLREAVVGQLPTPEEALEPVAGSDDPVERVAAVTEFLLRHVLARQGVVRAMIAATVIRPGDAAARPGLRFGLIDHALSPLAETLEAADPAALAQLKRDLAVVVSAEALFGLTDLHGLDPQDAITSIVHTATTLTRAALREHAATGYPAAPGGSGSPAR</sequence>
<dbReference type="InterPro" id="IPR009057">
    <property type="entry name" value="Homeodomain-like_sf"/>
</dbReference>
<gene>
    <name evidence="5" type="ORF">ACFO3J_12965</name>
</gene>
<evidence type="ECO:0000256" key="1">
    <source>
        <dbReference type="ARBA" id="ARBA00023015"/>
    </source>
</evidence>
<proteinExistence type="predicted"/>
<keyword evidence="1" id="KW-0805">Transcription regulation</keyword>
<dbReference type="SUPFAM" id="SSF46689">
    <property type="entry name" value="Homeodomain-like"/>
    <property type="match status" value="1"/>
</dbReference>
<evidence type="ECO:0000256" key="3">
    <source>
        <dbReference type="ARBA" id="ARBA00023163"/>
    </source>
</evidence>
<dbReference type="InterPro" id="IPR050109">
    <property type="entry name" value="HTH-type_TetR-like_transc_reg"/>
</dbReference>
<keyword evidence="2" id="KW-0238">DNA-binding</keyword>
<dbReference type="InterPro" id="IPR001647">
    <property type="entry name" value="HTH_TetR"/>
</dbReference>
<keyword evidence="3" id="KW-0804">Transcription</keyword>
<feature type="domain" description="HTH tetR-type" evidence="4">
    <location>
        <begin position="23"/>
        <end position="63"/>
    </location>
</feature>
<dbReference type="Proteomes" id="UP001595765">
    <property type="component" value="Unassembled WGS sequence"/>
</dbReference>
<organism evidence="5 6">
    <name type="scientific">Streptomyces polygonati</name>
    <dbReference type="NCBI Taxonomy" id="1617087"/>
    <lineage>
        <taxon>Bacteria</taxon>
        <taxon>Bacillati</taxon>
        <taxon>Actinomycetota</taxon>
        <taxon>Actinomycetes</taxon>
        <taxon>Kitasatosporales</taxon>
        <taxon>Streptomycetaceae</taxon>
        <taxon>Streptomyces</taxon>
    </lineage>
</organism>
<accession>A0ABV8HKD9</accession>
<dbReference type="Pfam" id="PF00440">
    <property type="entry name" value="TetR_N"/>
    <property type="match status" value="1"/>
</dbReference>